<evidence type="ECO:0000313" key="2">
    <source>
        <dbReference type="EMBL" id="MCV2883210.1"/>
    </source>
</evidence>
<dbReference type="RefSeq" id="WP_263710414.1">
    <property type="nucleotide sequence ID" value="NZ_JAOWKX010000001.1"/>
</dbReference>
<evidence type="ECO:0008006" key="4">
    <source>
        <dbReference type="Google" id="ProtNLM"/>
    </source>
</evidence>
<keyword evidence="1" id="KW-0732">Signal</keyword>
<accession>A0ABT3A3F2</accession>
<comment type="caution">
    <text evidence="2">The sequence shown here is derived from an EMBL/GenBank/DDBJ whole genome shotgun (WGS) entry which is preliminary data.</text>
</comment>
<organism evidence="2 3">
    <name type="scientific">Fluctibacter corallii</name>
    <dbReference type="NCBI Taxonomy" id="2984329"/>
    <lineage>
        <taxon>Bacteria</taxon>
        <taxon>Pseudomonadati</taxon>
        <taxon>Pseudomonadota</taxon>
        <taxon>Gammaproteobacteria</taxon>
        <taxon>Alteromonadales</taxon>
        <taxon>Alteromonadaceae</taxon>
        <taxon>Fluctibacter</taxon>
    </lineage>
</organism>
<dbReference type="Proteomes" id="UP001652504">
    <property type="component" value="Unassembled WGS sequence"/>
</dbReference>
<feature type="signal peptide" evidence="1">
    <location>
        <begin position="1"/>
        <end position="22"/>
    </location>
</feature>
<name>A0ABT3A3F2_9ALTE</name>
<reference evidence="2 3" key="1">
    <citation type="submission" date="2022-10" db="EMBL/GenBank/DDBJ databases">
        <title>Aestuariibacter sp. AA17 isolated from Montipora capitata coral fragment.</title>
        <authorList>
            <person name="Emsley S.A."/>
            <person name="Pfannmuller K.M."/>
            <person name="Loughran R.M."/>
            <person name="Shlafstein M."/>
            <person name="Papke E."/>
            <person name="Saw J.H."/>
            <person name="Ushijima B."/>
            <person name="Videau P."/>
        </authorList>
    </citation>
    <scope>NUCLEOTIDE SEQUENCE [LARGE SCALE GENOMIC DNA]</scope>
    <source>
        <strain evidence="2 3">AA17</strain>
    </source>
</reference>
<evidence type="ECO:0000256" key="1">
    <source>
        <dbReference type="SAM" id="SignalP"/>
    </source>
</evidence>
<proteinExistence type="predicted"/>
<feature type="chain" id="PRO_5046703497" description="PEP-CTERM protein-sorting domain-containing protein" evidence="1">
    <location>
        <begin position="23"/>
        <end position="214"/>
    </location>
</feature>
<evidence type="ECO:0000313" key="3">
    <source>
        <dbReference type="Proteomes" id="UP001652504"/>
    </source>
</evidence>
<gene>
    <name evidence="2" type="ORF">OE749_00695</name>
</gene>
<dbReference type="EMBL" id="JAOWKX010000001">
    <property type="protein sequence ID" value="MCV2883210.1"/>
    <property type="molecule type" value="Genomic_DNA"/>
</dbReference>
<protein>
    <recommendedName>
        <fullName evidence="4">PEP-CTERM protein-sorting domain-containing protein</fullName>
    </recommendedName>
</protein>
<keyword evidence="3" id="KW-1185">Reference proteome</keyword>
<sequence length="214" mass="22587">MLKALAKSFPLLALFTVSASNAALLTSDFEDMSEGFAGTSFTNNGITYSEMAPFDNTYEEGVIDTFGSSVPNSNVLLMGGFGPTPGPSFSLNSFSTMTLTFSGLIANSIGLDVITGYNNLNTPALLLDVMFQGNVVGSTSLQFPSPAGFYRSDRLSFSGAQFDSVRLYSSDTNAYLGAAFDNVSVNIAEISEPLTFSLLSLGLAGIAFSRRKTS</sequence>